<dbReference type="InterPro" id="IPR029063">
    <property type="entry name" value="SAM-dependent_MTases_sf"/>
</dbReference>
<dbReference type="AlphaFoldDB" id="A0A9P0DZ31"/>
<evidence type="ECO:0000259" key="17">
    <source>
        <dbReference type="Pfam" id="PF01170"/>
    </source>
</evidence>
<dbReference type="InterPro" id="IPR002052">
    <property type="entry name" value="DNA_methylase_N6_adenine_CS"/>
</dbReference>
<keyword evidence="2" id="KW-0963">Cytoplasm</keyword>
<dbReference type="Pfam" id="PF25904">
    <property type="entry name" value="Tmrp11_N"/>
    <property type="match status" value="1"/>
</dbReference>
<keyword evidence="7 15" id="KW-0819">tRNA processing</keyword>
<feature type="region of interest" description="Disordered" evidence="16">
    <location>
        <begin position="437"/>
        <end position="468"/>
    </location>
</feature>
<evidence type="ECO:0000256" key="1">
    <source>
        <dbReference type="ARBA" id="ARBA00004496"/>
    </source>
</evidence>
<dbReference type="PIRSF" id="PIRSF017259">
    <property type="entry name" value="tRNA_mtfrase_TRM11"/>
    <property type="match status" value="1"/>
</dbReference>
<dbReference type="PROSITE" id="PS51627">
    <property type="entry name" value="SAM_MT_TRM11"/>
    <property type="match status" value="1"/>
</dbReference>
<dbReference type="Pfam" id="PF01170">
    <property type="entry name" value="UPF0020"/>
    <property type="match status" value="1"/>
</dbReference>
<keyword evidence="20" id="KW-1185">Reference proteome</keyword>
<dbReference type="EMBL" id="OU896715">
    <property type="protein sequence ID" value="CAH1183253.1"/>
    <property type="molecule type" value="Genomic_DNA"/>
</dbReference>
<comment type="catalytic activity">
    <reaction evidence="9">
        <text>guanosine(10) in tRNA + S-adenosyl-L-methionine = N(2)-methylguanosine(10) in tRNA + S-adenosyl-L-homocysteine + H(+)</text>
        <dbReference type="Rhea" id="RHEA:43128"/>
        <dbReference type="Rhea" id="RHEA-COMP:10355"/>
        <dbReference type="Rhea" id="RHEA-COMP:10357"/>
        <dbReference type="ChEBI" id="CHEBI:15378"/>
        <dbReference type="ChEBI" id="CHEBI:57856"/>
        <dbReference type="ChEBI" id="CHEBI:59789"/>
        <dbReference type="ChEBI" id="CHEBI:74269"/>
        <dbReference type="ChEBI" id="CHEBI:74481"/>
        <dbReference type="EC" id="2.1.1.214"/>
    </reaction>
    <physiologicalReaction direction="left-to-right" evidence="9">
        <dbReference type="Rhea" id="RHEA:43129"/>
    </physiologicalReaction>
</comment>
<dbReference type="InterPro" id="IPR000241">
    <property type="entry name" value="RlmKL-like_Mtase"/>
</dbReference>
<evidence type="ECO:0000256" key="11">
    <source>
        <dbReference type="ARBA" id="ARBA00065434"/>
    </source>
</evidence>
<keyword evidence="5 15" id="KW-0808">Transferase</keyword>
<evidence type="ECO:0000313" key="20">
    <source>
        <dbReference type="Proteomes" id="UP001153737"/>
    </source>
</evidence>
<evidence type="ECO:0000256" key="3">
    <source>
        <dbReference type="ARBA" id="ARBA00022555"/>
    </source>
</evidence>
<evidence type="ECO:0000256" key="2">
    <source>
        <dbReference type="ARBA" id="ARBA00022490"/>
    </source>
</evidence>
<dbReference type="GO" id="GO:0043527">
    <property type="term" value="C:tRNA methyltransferase complex"/>
    <property type="evidence" value="ECO:0007669"/>
    <property type="project" value="UniProtKB-ARBA"/>
</dbReference>
<dbReference type="GO" id="GO:0160102">
    <property type="term" value="F:tRNA (guanine(10)-N2)-methyltransferase activity"/>
    <property type="evidence" value="ECO:0007669"/>
    <property type="project" value="UniProtKB-EC"/>
</dbReference>
<evidence type="ECO:0000256" key="10">
    <source>
        <dbReference type="ARBA" id="ARBA00056270"/>
    </source>
</evidence>
<dbReference type="PANTHER" id="PTHR13370">
    <property type="entry name" value="RNA METHYLASE-RELATED"/>
    <property type="match status" value="1"/>
</dbReference>
<dbReference type="OrthoDB" id="296065at2759"/>
<dbReference type="GO" id="GO:0032259">
    <property type="term" value="P:methylation"/>
    <property type="evidence" value="ECO:0007669"/>
    <property type="project" value="UniProtKB-UniRule"/>
</dbReference>
<dbReference type="GO" id="GO:0005737">
    <property type="term" value="C:cytoplasm"/>
    <property type="evidence" value="ECO:0007669"/>
    <property type="project" value="UniProtKB-SubCell"/>
</dbReference>
<dbReference type="EC" id="2.1.1.214" evidence="12"/>
<organism evidence="19 20">
    <name type="scientific">Phaedon cochleariae</name>
    <name type="common">Mustard beetle</name>
    <dbReference type="NCBI Taxonomy" id="80249"/>
    <lineage>
        <taxon>Eukaryota</taxon>
        <taxon>Metazoa</taxon>
        <taxon>Ecdysozoa</taxon>
        <taxon>Arthropoda</taxon>
        <taxon>Hexapoda</taxon>
        <taxon>Insecta</taxon>
        <taxon>Pterygota</taxon>
        <taxon>Neoptera</taxon>
        <taxon>Endopterygota</taxon>
        <taxon>Coleoptera</taxon>
        <taxon>Polyphaga</taxon>
        <taxon>Cucujiformia</taxon>
        <taxon>Chrysomeloidea</taxon>
        <taxon>Chrysomelidae</taxon>
        <taxon>Chrysomelinae</taxon>
        <taxon>Chrysomelini</taxon>
        <taxon>Phaedon</taxon>
    </lineage>
</organism>
<keyword evidence="3 15" id="KW-0820">tRNA-binding</keyword>
<sequence>MNTPWRTYLLWFAQENVQFRFAEMNSLLSLLNIQMKFIQKPKDIEPYWIVEFASEKDVRLLASRAVSLRSCLELWAHGKSIPDLHEKLKLYPHHLMAPYLQPDKSFKIEVETFCKHFTQKEKVDKIESFNYLPVMGPVDLRKPDVTLQYIEYYGIISNDPPDLPYDVFFGRWIANGLRQLIQKLSLKTRKFIGNTSMDAQLSLLMANQAGVKEGDIVLDPFVGSGSLLVAAAQFGAYVFGTDIDYLMLHARTRPSRITQKEREKDESIKANMKQYNLENRYLDVLVNDFSVSFWRSNIELDAIITDPPYGIRESTERVGTAKECNAVKEEHLSTHIPAKTEYGISSLYSDLLSFSAKHLRVGGRLVCWFPVFREDYDENYLPSHPCLELVANNEQTLTKVTSRHLLTYKKTETFNPLHTAQNEIMDFRERYYTAREETRKERRTRETKIRQENRLRHEKETHDKTNIS</sequence>
<dbReference type="CDD" id="cd02440">
    <property type="entry name" value="AdoMet_MTases"/>
    <property type="match status" value="1"/>
</dbReference>
<reference evidence="19" key="2">
    <citation type="submission" date="2022-10" db="EMBL/GenBank/DDBJ databases">
        <authorList>
            <consortium name="ENA_rothamsted_submissions"/>
            <consortium name="culmorum"/>
            <person name="King R."/>
        </authorList>
    </citation>
    <scope>NUCLEOTIDE SEQUENCE</scope>
</reference>
<dbReference type="PRINTS" id="PR00507">
    <property type="entry name" value="N12N6MTFRASE"/>
</dbReference>
<comment type="subunit">
    <text evidence="11">Part of the heterodimeric TRMT11-TRM112 methyltransferase complex; this complex forms an active tRNA methyltransferase, where TRMT112 acts as an activator of the catalytic subunit TRMT11.</text>
</comment>
<gene>
    <name evidence="19" type="ORF">PHAECO_LOCUS12412</name>
</gene>
<evidence type="ECO:0000256" key="15">
    <source>
        <dbReference type="PROSITE-ProRule" id="PRU00959"/>
    </source>
</evidence>
<dbReference type="GO" id="GO:0000049">
    <property type="term" value="F:tRNA binding"/>
    <property type="evidence" value="ECO:0007669"/>
    <property type="project" value="UniProtKB-UniRule"/>
</dbReference>
<accession>A0A9P0DZ31</accession>
<evidence type="ECO:0000313" key="19">
    <source>
        <dbReference type="EMBL" id="CAH1183253.1"/>
    </source>
</evidence>
<evidence type="ECO:0000256" key="7">
    <source>
        <dbReference type="ARBA" id="ARBA00022694"/>
    </source>
</evidence>
<dbReference type="InterPro" id="IPR016691">
    <property type="entry name" value="TRMT11"/>
</dbReference>
<evidence type="ECO:0000256" key="16">
    <source>
        <dbReference type="SAM" id="MobiDB-lite"/>
    </source>
</evidence>
<keyword evidence="8 15" id="KW-0694">RNA-binding</keyword>
<dbReference type="GO" id="GO:0008033">
    <property type="term" value="P:tRNA processing"/>
    <property type="evidence" value="ECO:0007669"/>
    <property type="project" value="UniProtKB-UniRule"/>
</dbReference>
<reference evidence="19" key="1">
    <citation type="submission" date="2022-01" db="EMBL/GenBank/DDBJ databases">
        <authorList>
            <person name="King R."/>
        </authorList>
    </citation>
    <scope>NUCLEOTIDE SEQUENCE</scope>
</reference>
<keyword evidence="4 15" id="KW-0489">Methyltransferase</keyword>
<dbReference type="Gene3D" id="3.40.50.150">
    <property type="entry name" value="Vaccinia Virus protein VP39"/>
    <property type="match status" value="1"/>
</dbReference>
<protein>
    <recommendedName>
        <fullName evidence="13">tRNA (guanine(10)-N(2))-methyltransferase TRMT11</fullName>
        <ecNumber evidence="12">2.1.1.214</ecNumber>
    </recommendedName>
    <alternativeName>
        <fullName evidence="14">tRNA methyltransferase 11 homolog</fullName>
    </alternativeName>
</protein>
<evidence type="ECO:0000256" key="5">
    <source>
        <dbReference type="ARBA" id="ARBA00022679"/>
    </source>
</evidence>
<dbReference type="PANTHER" id="PTHR13370:SF3">
    <property type="entry name" value="TRNA (GUANINE(10)-N2)-METHYLTRANSFERASE HOMOLOG"/>
    <property type="match status" value="1"/>
</dbReference>
<evidence type="ECO:0000256" key="12">
    <source>
        <dbReference type="ARBA" id="ARBA00066937"/>
    </source>
</evidence>
<feature type="domain" description="tRNA (guanine(10)-N(2))-methyltransferase TRMT11 N-terminal" evidence="18">
    <location>
        <begin position="7"/>
        <end position="178"/>
    </location>
</feature>
<evidence type="ECO:0000259" key="18">
    <source>
        <dbReference type="Pfam" id="PF25904"/>
    </source>
</evidence>
<feature type="domain" description="Ribosomal RNA large subunit methyltransferase K/L-like methyltransferase" evidence="17">
    <location>
        <begin position="188"/>
        <end position="317"/>
    </location>
</feature>
<dbReference type="SUPFAM" id="SSF53335">
    <property type="entry name" value="S-adenosyl-L-methionine-dependent methyltransferases"/>
    <property type="match status" value="1"/>
</dbReference>
<name>A0A9P0DZ31_PHACE</name>
<comment type="similarity">
    <text evidence="15">Belongs to the class I-like SAM-binding methyltransferase superfamily. TRM11 methyltransferase family.</text>
</comment>
<evidence type="ECO:0000256" key="6">
    <source>
        <dbReference type="ARBA" id="ARBA00022691"/>
    </source>
</evidence>
<dbReference type="InterPro" id="IPR059073">
    <property type="entry name" value="TRMT11_N"/>
</dbReference>
<evidence type="ECO:0000256" key="4">
    <source>
        <dbReference type="ARBA" id="ARBA00022603"/>
    </source>
</evidence>
<evidence type="ECO:0000256" key="9">
    <source>
        <dbReference type="ARBA" id="ARBA00050985"/>
    </source>
</evidence>
<dbReference type="PROSITE" id="PS00092">
    <property type="entry name" value="N6_MTASE"/>
    <property type="match status" value="1"/>
</dbReference>
<comment type="function">
    <text evidence="10">Catalytic subunit of the TRMT11-TRM112 methyltransferase complex, that specifically mediates the S-adenosyl-L-methionine-dependent N(2)-methylation of guanosine nucleotide at position 10 (m2G10) in tRNAs. This is one of the major tRNA (guanine-N(2))-methyltransferases.</text>
</comment>
<evidence type="ECO:0000256" key="13">
    <source>
        <dbReference type="ARBA" id="ARBA00067484"/>
    </source>
</evidence>
<evidence type="ECO:0000256" key="14">
    <source>
        <dbReference type="ARBA" id="ARBA00075308"/>
    </source>
</evidence>
<proteinExistence type="inferred from homology"/>
<keyword evidence="6 15" id="KW-0949">S-adenosyl-L-methionine</keyword>
<evidence type="ECO:0000256" key="8">
    <source>
        <dbReference type="ARBA" id="ARBA00022884"/>
    </source>
</evidence>
<comment type="subcellular location">
    <subcellularLocation>
        <location evidence="1">Cytoplasm</location>
    </subcellularLocation>
</comment>
<dbReference type="Proteomes" id="UP001153737">
    <property type="component" value="Chromosome 9"/>
</dbReference>